<gene>
    <name evidence="1" type="ORF">PF008_g13538</name>
</gene>
<dbReference type="AlphaFoldDB" id="A0A6G0RJN2"/>
<reference evidence="1 2" key="1">
    <citation type="submission" date="2018-09" db="EMBL/GenBank/DDBJ databases">
        <title>Genomic investigation of the strawberry pathogen Phytophthora fragariae indicates pathogenicity is determined by transcriptional variation in three key races.</title>
        <authorList>
            <person name="Adams T.M."/>
            <person name="Armitage A.D."/>
            <person name="Sobczyk M.K."/>
            <person name="Bates H.J."/>
            <person name="Dunwell J.M."/>
            <person name="Nellist C.F."/>
            <person name="Harrison R.J."/>
        </authorList>
    </citation>
    <scope>NUCLEOTIDE SEQUENCE [LARGE SCALE GENOMIC DNA]</scope>
    <source>
        <strain evidence="1 2">NOV-77</strain>
    </source>
</reference>
<sequence>MGCPRTAAAEATFRETCDRSLGDDVLGDSSNSTDCCGSYTPGETNFGVFDDISNITGVCSLHTPVETSDDVLCEEYNSTSSCGLHTPVETINGVFGIDSQITDVSSPHTPVKTSDDVFGITDGCCAHFFGCCAHQNPVETKRCYTTPARRCEDECNSSAFFDNASAEGDQAGSTEYC</sequence>
<dbReference type="Proteomes" id="UP000486351">
    <property type="component" value="Unassembled WGS sequence"/>
</dbReference>
<evidence type="ECO:0000313" key="2">
    <source>
        <dbReference type="Proteomes" id="UP000486351"/>
    </source>
</evidence>
<organism evidence="1 2">
    <name type="scientific">Phytophthora fragariae</name>
    <dbReference type="NCBI Taxonomy" id="53985"/>
    <lineage>
        <taxon>Eukaryota</taxon>
        <taxon>Sar</taxon>
        <taxon>Stramenopiles</taxon>
        <taxon>Oomycota</taxon>
        <taxon>Peronosporomycetes</taxon>
        <taxon>Peronosporales</taxon>
        <taxon>Peronosporaceae</taxon>
        <taxon>Phytophthora</taxon>
    </lineage>
</organism>
<evidence type="ECO:0000313" key="1">
    <source>
        <dbReference type="EMBL" id="KAE9335331.1"/>
    </source>
</evidence>
<proteinExistence type="predicted"/>
<dbReference type="EMBL" id="QXFY01000803">
    <property type="protein sequence ID" value="KAE9335331.1"/>
    <property type="molecule type" value="Genomic_DNA"/>
</dbReference>
<accession>A0A6G0RJN2</accession>
<protein>
    <submittedName>
        <fullName evidence="1">Uncharacterized protein</fullName>
    </submittedName>
</protein>
<name>A0A6G0RJN2_9STRA</name>
<comment type="caution">
    <text evidence="1">The sequence shown here is derived from an EMBL/GenBank/DDBJ whole genome shotgun (WGS) entry which is preliminary data.</text>
</comment>